<dbReference type="SUPFAM" id="SSF56281">
    <property type="entry name" value="Metallo-hydrolase/oxidoreductase"/>
    <property type="match status" value="1"/>
</dbReference>
<dbReference type="InterPro" id="IPR017782">
    <property type="entry name" value="Hydroxyacylglutathione_Hdrlase"/>
</dbReference>
<keyword evidence="4 7" id="KW-0479">Metal-binding</keyword>
<evidence type="ECO:0000256" key="2">
    <source>
        <dbReference type="ARBA" id="ARBA00004963"/>
    </source>
</evidence>
<organism evidence="9 10">
    <name type="scientific">Frateuria aurantia (strain ATCC 33424 / DSM 6220 / KCTC 2777 / LMG 1558 / NBRC 3245 / NCIMB 13370)</name>
    <name type="common">Acetobacter aurantius</name>
    <dbReference type="NCBI Taxonomy" id="767434"/>
    <lineage>
        <taxon>Bacteria</taxon>
        <taxon>Pseudomonadati</taxon>
        <taxon>Pseudomonadota</taxon>
        <taxon>Gammaproteobacteria</taxon>
        <taxon>Lysobacterales</taxon>
        <taxon>Rhodanobacteraceae</taxon>
        <taxon>Frateuria</taxon>
    </lineage>
</organism>
<evidence type="ECO:0000313" key="9">
    <source>
        <dbReference type="EMBL" id="AFC86859.1"/>
    </source>
</evidence>
<comment type="catalytic activity">
    <reaction evidence="1 7">
        <text>an S-(2-hydroxyacyl)glutathione + H2O = a 2-hydroxy carboxylate + glutathione + H(+)</text>
        <dbReference type="Rhea" id="RHEA:21864"/>
        <dbReference type="ChEBI" id="CHEBI:15377"/>
        <dbReference type="ChEBI" id="CHEBI:15378"/>
        <dbReference type="ChEBI" id="CHEBI:57925"/>
        <dbReference type="ChEBI" id="CHEBI:58896"/>
        <dbReference type="ChEBI" id="CHEBI:71261"/>
        <dbReference type="EC" id="3.1.2.6"/>
    </reaction>
</comment>
<dbReference type="AlphaFoldDB" id="H8L6P3"/>
<evidence type="ECO:0000256" key="6">
    <source>
        <dbReference type="ARBA" id="ARBA00022833"/>
    </source>
</evidence>
<dbReference type="Pfam" id="PF00753">
    <property type="entry name" value="Lactamase_B"/>
    <property type="match status" value="1"/>
</dbReference>
<feature type="binding site" evidence="7">
    <location>
        <position position="128"/>
    </location>
    <ligand>
        <name>Zn(2+)</name>
        <dbReference type="ChEBI" id="CHEBI:29105"/>
        <label>1</label>
    </ligand>
</feature>
<dbReference type="GO" id="GO:0004416">
    <property type="term" value="F:hydroxyacylglutathione hydrolase activity"/>
    <property type="evidence" value="ECO:0007669"/>
    <property type="project" value="UniProtKB-UniRule"/>
</dbReference>
<dbReference type="CDD" id="cd07723">
    <property type="entry name" value="hydroxyacylglutathione_hydrolase_MBL-fold"/>
    <property type="match status" value="1"/>
</dbReference>
<dbReference type="InterPro" id="IPR036866">
    <property type="entry name" value="RibonucZ/Hydroxyglut_hydro"/>
</dbReference>
<feature type="binding site" evidence="7">
    <location>
        <position position="57"/>
    </location>
    <ligand>
        <name>Zn(2+)</name>
        <dbReference type="ChEBI" id="CHEBI:29105"/>
        <label>2</label>
    </ligand>
</feature>
<evidence type="ECO:0000313" key="10">
    <source>
        <dbReference type="Proteomes" id="UP000005234"/>
    </source>
</evidence>
<dbReference type="EMBL" id="CP003350">
    <property type="protein sequence ID" value="AFC86859.1"/>
    <property type="molecule type" value="Genomic_DNA"/>
</dbReference>
<dbReference type="EC" id="3.1.2.6" evidence="7"/>
<name>H8L6P3_FRAAD</name>
<feature type="binding site" evidence="7">
    <location>
        <position position="55"/>
    </location>
    <ligand>
        <name>Zn(2+)</name>
        <dbReference type="ChEBI" id="CHEBI:29105"/>
        <label>1</label>
    </ligand>
</feature>
<gene>
    <name evidence="7" type="primary">gloB</name>
    <name evidence="9" type="ordered locus">Fraau_2500</name>
</gene>
<dbReference type="UniPathway" id="UPA00619">
    <property type="reaction ID" value="UER00676"/>
</dbReference>
<feature type="domain" description="Metallo-beta-lactamase" evidence="8">
    <location>
        <begin position="11"/>
        <end position="166"/>
    </location>
</feature>
<dbReference type="KEGG" id="fau:Fraau_2500"/>
<dbReference type="Pfam" id="PF16123">
    <property type="entry name" value="HAGH_C"/>
    <property type="match status" value="1"/>
</dbReference>
<dbReference type="PANTHER" id="PTHR43705">
    <property type="entry name" value="HYDROXYACYLGLUTATHIONE HYDROLASE"/>
    <property type="match status" value="1"/>
</dbReference>
<dbReference type="InterPro" id="IPR035680">
    <property type="entry name" value="Clx_II_MBL"/>
</dbReference>
<comment type="function">
    <text evidence="7">Thiolesterase that catalyzes the hydrolysis of S-D-lactoyl-glutathione to form glutathione and D-lactic acid.</text>
</comment>
<dbReference type="InterPro" id="IPR050110">
    <property type="entry name" value="Glyoxalase_II_hydrolase"/>
</dbReference>
<dbReference type="HOGENOM" id="CLU_030571_4_1_6"/>
<dbReference type="SMART" id="SM00849">
    <property type="entry name" value="Lactamase_B"/>
    <property type="match status" value="1"/>
</dbReference>
<feature type="binding site" evidence="7">
    <location>
        <position position="111"/>
    </location>
    <ligand>
        <name>Zn(2+)</name>
        <dbReference type="ChEBI" id="CHEBI:29105"/>
        <label>1</label>
    </ligand>
</feature>
<evidence type="ECO:0000256" key="1">
    <source>
        <dbReference type="ARBA" id="ARBA00001623"/>
    </source>
</evidence>
<feature type="binding site" evidence="7">
    <location>
        <position position="53"/>
    </location>
    <ligand>
        <name>Zn(2+)</name>
        <dbReference type="ChEBI" id="CHEBI:29105"/>
        <label>1</label>
    </ligand>
</feature>
<comment type="cofactor">
    <cofactor evidence="7">
        <name>Zn(2+)</name>
        <dbReference type="ChEBI" id="CHEBI:29105"/>
    </cofactor>
    <text evidence="7">Binds 2 Zn(2+) ions per subunit.</text>
</comment>
<evidence type="ECO:0000256" key="4">
    <source>
        <dbReference type="ARBA" id="ARBA00022723"/>
    </source>
</evidence>
<accession>H8L6P3</accession>
<comment type="subunit">
    <text evidence="7">Monomer.</text>
</comment>
<evidence type="ECO:0000256" key="7">
    <source>
        <dbReference type="HAMAP-Rule" id="MF_01374"/>
    </source>
</evidence>
<dbReference type="InterPro" id="IPR001279">
    <property type="entry name" value="Metallo-B-lactamas"/>
</dbReference>
<dbReference type="RefSeq" id="WP_014403862.1">
    <property type="nucleotide sequence ID" value="NC_017033.1"/>
</dbReference>
<protein>
    <recommendedName>
        <fullName evidence="7">Hydroxyacylglutathione hydrolase</fullName>
        <ecNumber evidence="7">3.1.2.6</ecNumber>
    </recommendedName>
    <alternativeName>
        <fullName evidence="7">Glyoxalase II</fullName>
        <shortName evidence="7">Glx II</shortName>
    </alternativeName>
</protein>
<keyword evidence="5 7" id="KW-0378">Hydrolase</keyword>
<dbReference type="InterPro" id="IPR032282">
    <property type="entry name" value="HAGH_C"/>
</dbReference>
<dbReference type="PIRSF" id="PIRSF005457">
    <property type="entry name" value="Glx"/>
    <property type="match status" value="1"/>
</dbReference>
<dbReference type="GO" id="GO:0046872">
    <property type="term" value="F:metal ion binding"/>
    <property type="evidence" value="ECO:0007669"/>
    <property type="project" value="UniProtKB-KW"/>
</dbReference>
<comment type="pathway">
    <text evidence="2 7">Secondary metabolite metabolism; methylglyoxal degradation; (R)-lactate from methylglyoxal: step 2/2.</text>
</comment>
<reference evidence="9" key="1">
    <citation type="submission" date="2012-02" db="EMBL/GenBank/DDBJ databases">
        <title>The complete genome of Frateuria aurantia DSM 6220.</title>
        <authorList>
            <consortium name="US DOE Joint Genome Institute (JGI-PGF)"/>
            <person name="Lucas S."/>
            <person name="Copeland A."/>
            <person name="Lapidus A."/>
            <person name="Glavina del Rio T."/>
            <person name="Dalin E."/>
            <person name="Tice H."/>
            <person name="Bruce D."/>
            <person name="Goodwin L."/>
            <person name="Pitluck S."/>
            <person name="Peters L."/>
            <person name="Ovchinnikova G."/>
            <person name="Teshima H."/>
            <person name="Kyrpides N."/>
            <person name="Mavromatis K."/>
            <person name="Ivanova N."/>
            <person name="Brettin T."/>
            <person name="Detter J.C."/>
            <person name="Han C."/>
            <person name="Larimer F."/>
            <person name="Land M."/>
            <person name="Hauser L."/>
            <person name="Markowitz V."/>
            <person name="Cheng J.-F."/>
            <person name="Hugenholtz P."/>
            <person name="Woyke T."/>
            <person name="Wu D."/>
            <person name="Brambilla E."/>
            <person name="Klenk H.-P."/>
            <person name="Eisen J.A."/>
        </authorList>
    </citation>
    <scope>NUCLEOTIDE SEQUENCE</scope>
    <source>
        <strain evidence="9">DSM 6220</strain>
    </source>
</reference>
<evidence type="ECO:0000256" key="5">
    <source>
        <dbReference type="ARBA" id="ARBA00022801"/>
    </source>
</evidence>
<proteinExistence type="inferred from homology"/>
<dbReference type="eggNOG" id="COG0491">
    <property type="taxonomic scope" value="Bacteria"/>
</dbReference>
<keyword evidence="10" id="KW-1185">Reference proteome</keyword>
<dbReference type="STRING" id="767434.Fraau_2500"/>
<dbReference type="HAMAP" id="MF_01374">
    <property type="entry name" value="Glyoxalase_2"/>
    <property type="match status" value="1"/>
</dbReference>
<evidence type="ECO:0000259" key="8">
    <source>
        <dbReference type="SMART" id="SM00849"/>
    </source>
</evidence>
<dbReference type="Gene3D" id="3.60.15.10">
    <property type="entry name" value="Ribonuclease Z/Hydroxyacylglutathione hydrolase-like"/>
    <property type="match status" value="1"/>
</dbReference>
<dbReference type="OrthoDB" id="9802248at2"/>
<evidence type="ECO:0000256" key="3">
    <source>
        <dbReference type="ARBA" id="ARBA00006759"/>
    </source>
</evidence>
<comment type="similarity">
    <text evidence="3 7">Belongs to the metallo-beta-lactamase superfamily. Glyoxalase II family.</text>
</comment>
<dbReference type="PANTHER" id="PTHR43705:SF1">
    <property type="entry name" value="HYDROXYACYLGLUTATHIONE HYDROLASE GLOB"/>
    <property type="match status" value="1"/>
</dbReference>
<sequence>MQLTAIPSLTDNYIWLLSDAQGQAVVVDPGESAPVERHLQAHGLSLRAILLTHHHDDHIKGAAALQMNHHSAVYAPHDPRIDLIGHRVSDGDLISLESPALTLRVMGVPGHTLSHIAYCGDGKLFCGDTLFSLGCGRLFEGQPEQMLASLDRFAELPADTLVCAAHEYTAANGRFALSVDPANPALQQRVRDVDLLRAEHLPSLPVSLASERQTNPFLRVDDPAVIDWCRHHGAAESRVSRFAALRQAKDHFTA</sequence>
<keyword evidence="6 7" id="KW-0862">Zinc</keyword>
<feature type="binding site" evidence="7">
    <location>
        <position position="166"/>
    </location>
    <ligand>
        <name>Zn(2+)</name>
        <dbReference type="ChEBI" id="CHEBI:29105"/>
        <label>2</label>
    </ligand>
</feature>
<dbReference type="Proteomes" id="UP000005234">
    <property type="component" value="Chromosome"/>
</dbReference>
<dbReference type="GO" id="GO:0019243">
    <property type="term" value="P:methylglyoxal catabolic process to D-lactate via S-lactoyl-glutathione"/>
    <property type="evidence" value="ECO:0007669"/>
    <property type="project" value="UniProtKB-UniRule"/>
</dbReference>
<feature type="binding site" evidence="7">
    <location>
        <position position="58"/>
    </location>
    <ligand>
        <name>Zn(2+)</name>
        <dbReference type="ChEBI" id="CHEBI:29105"/>
        <label>2</label>
    </ligand>
</feature>
<feature type="binding site" evidence="7">
    <location>
        <position position="128"/>
    </location>
    <ligand>
        <name>Zn(2+)</name>
        <dbReference type="ChEBI" id="CHEBI:29105"/>
        <label>2</label>
    </ligand>
</feature>
<dbReference type="NCBIfam" id="TIGR03413">
    <property type="entry name" value="GSH_gloB"/>
    <property type="match status" value="1"/>
</dbReference>